<accession>A0A0S7Y545</accession>
<sequence>MFIIFIMSSIPGDYEFISHHLQTILNPSLQNFLHILLFGFLALLLLITFRRYPFKERPSICLTAIISMSYGILDEVHQYFIPGRYMSLTDIYLNILGILIAIGVYKFFLFKNISVFRHSVNKQHILQ</sequence>
<reference evidence="3 4" key="1">
    <citation type="journal article" date="2015" name="Microbiome">
        <title>Genomic resolution of linkages in carbon, nitrogen, and sulfur cycling among widespread estuary sediment bacteria.</title>
        <authorList>
            <person name="Baker B.J."/>
            <person name="Lazar C.S."/>
            <person name="Teske A.P."/>
            <person name="Dick G.J."/>
        </authorList>
    </citation>
    <scope>NUCLEOTIDE SEQUENCE [LARGE SCALE GENOMIC DNA]</scope>
    <source>
        <strain evidence="3">DG_54_3</strain>
    </source>
</reference>
<name>A0A0S7Y545_UNCSA</name>
<gene>
    <name evidence="3" type="ORF">AMJ44_02145</name>
</gene>
<evidence type="ECO:0000313" key="3">
    <source>
        <dbReference type="EMBL" id="KPJ69800.1"/>
    </source>
</evidence>
<feature type="transmembrane region" description="Helical" evidence="1">
    <location>
        <begin position="61"/>
        <end position="79"/>
    </location>
</feature>
<feature type="transmembrane region" description="Helical" evidence="1">
    <location>
        <begin position="91"/>
        <end position="109"/>
    </location>
</feature>
<dbReference type="InterPro" id="IPR006976">
    <property type="entry name" value="VanZ-like"/>
</dbReference>
<comment type="caution">
    <text evidence="3">The sequence shown here is derived from an EMBL/GenBank/DDBJ whole genome shotgun (WGS) entry which is preliminary data.</text>
</comment>
<evidence type="ECO:0000313" key="4">
    <source>
        <dbReference type="Proteomes" id="UP000051861"/>
    </source>
</evidence>
<evidence type="ECO:0000256" key="1">
    <source>
        <dbReference type="SAM" id="Phobius"/>
    </source>
</evidence>
<keyword evidence="1" id="KW-1133">Transmembrane helix</keyword>
<evidence type="ECO:0000259" key="2">
    <source>
        <dbReference type="Pfam" id="PF04892"/>
    </source>
</evidence>
<organism evidence="3 4">
    <name type="scientific">candidate division WOR-1 bacterium DG_54_3</name>
    <dbReference type="NCBI Taxonomy" id="1703775"/>
    <lineage>
        <taxon>Bacteria</taxon>
        <taxon>Bacillati</taxon>
        <taxon>Saganbacteria</taxon>
    </lineage>
</organism>
<dbReference type="AlphaFoldDB" id="A0A0S7Y545"/>
<keyword evidence="1" id="KW-0812">Transmembrane</keyword>
<protein>
    <recommendedName>
        <fullName evidence="2">VanZ-like domain-containing protein</fullName>
    </recommendedName>
</protein>
<proteinExistence type="predicted"/>
<keyword evidence="1" id="KW-0472">Membrane</keyword>
<feature type="domain" description="VanZ-like" evidence="2">
    <location>
        <begin position="23"/>
        <end position="108"/>
    </location>
</feature>
<dbReference type="EMBL" id="LIZX01000013">
    <property type="protein sequence ID" value="KPJ69800.1"/>
    <property type="molecule type" value="Genomic_DNA"/>
</dbReference>
<dbReference type="NCBIfam" id="NF037970">
    <property type="entry name" value="vanZ_1"/>
    <property type="match status" value="1"/>
</dbReference>
<dbReference type="Proteomes" id="UP000051861">
    <property type="component" value="Unassembled WGS sequence"/>
</dbReference>
<dbReference type="Pfam" id="PF04892">
    <property type="entry name" value="VanZ"/>
    <property type="match status" value="1"/>
</dbReference>
<feature type="transmembrane region" description="Helical" evidence="1">
    <location>
        <begin position="32"/>
        <end position="49"/>
    </location>
</feature>